<dbReference type="Gene3D" id="3.90.25.10">
    <property type="entry name" value="UDP-galactose 4-epimerase, domain 1"/>
    <property type="match status" value="1"/>
</dbReference>
<organism evidence="4">
    <name type="scientific">Lotus japonicus</name>
    <name type="common">Lotus corniculatus var. japonicus</name>
    <dbReference type="NCBI Taxonomy" id="34305"/>
    <lineage>
        <taxon>Eukaryota</taxon>
        <taxon>Viridiplantae</taxon>
        <taxon>Streptophyta</taxon>
        <taxon>Embryophyta</taxon>
        <taxon>Tracheophyta</taxon>
        <taxon>Spermatophyta</taxon>
        <taxon>Magnoliopsida</taxon>
        <taxon>eudicotyledons</taxon>
        <taxon>Gunneridae</taxon>
        <taxon>Pentapetalae</taxon>
        <taxon>rosids</taxon>
        <taxon>fabids</taxon>
        <taxon>Fabales</taxon>
        <taxon>Fabaceae</taxon>
        <taxon>Papilionoideae</taxon>
        <taxon>50 kb inversion clade</taxon>
        <taxon>NPAAA clade</taxon>
        <taxon>Hologalegina</taxon>
        <taxon>robinioid clade</taxon>
        <taxon>Loteae</taxon>
        <taxon>Lotus</taxon>
    </lineage>
</organism>
<evidence type="ECO:0000256" key="1">
    <source>
        <dbReference type="ARBA" id="ARBA00007637"/>
    </source>
</evidence>
<dbReference type="InterPro" id="IPR036291">
    <property type="entry name" value="NAD(P)-bd_dom_sf"/>
</dbReference>
<dbReference type="EMBL" id="BT143237">
    <property type="protein sequence ID" value="AFK43031.1"/>
    <property type="molecule type" value="mRNA"/>
</dbReference>
<evidence type="ECO:0000256" key="2">
    <source>
        <dbReference type="ARBA" id="ARBA00023027"/>
    </source>
</evidence>
<protein>
    <recommendedName>
        <fullName evidence="5">NAD(P)-binding domain-containing protein</fullName>
    </recommendedName>
</protein>
<dbReference type="GO" id="GO:0016853">
    <property type="term" value="F:isomerase activity"/>
    <property type="evidence" value="ECO:0007669"/>
    <property type="project" value="UniProtKB-KW"/>
</dbReference>
<dbReference type="SUPFAM" id="SSF51735">
    <property type="entry name" value="NAD(P)-binding Rossmann-fold domains"/>
    <property type="match status" value="1"/>
</dbReference>
<accession>I3SRY9</accession>
<keyword evidence="3" id="KW-0413">Isomerase</keyword>
<keyword evidence="2" id="KW-0520">NAD</keyword>
<dbReference type="PANTHER" id="PTHR43574">
    <property type="entry name" value="EPIMERASE-RELATED"/>
    <property type="match status" value="1"/>
</dbReference>
<evidence type="ECO:0000313" key="4">
    <source>
        <dbReference type="EMBL" id="AFK43031.1"/>
    </source>
</evidence>
<name>I3SRY9_LOTJA</name>
<comment type="similarity">
    <text evidence="1">Belongs to the NAD(P)-dependent epimerase/dehydratase family.</text>
</comment>
<evidence type="ECO:0000256" key="3">
    <source>
        <dbReference type="ARBA" id="ARBA00023235"/>
    </source>
</evidence>
<evidence type="ECO:0008006" key="5">
    <source>
        <dbReference type="Google" id="ProtNLM"/>
    </source>
</evidence>
<reference evidence="4" key="1">
    <citation type="submission" date="2012-05" db="EMBL/GenBank/DDBJ databases">
        <authorList>
            <person name="Krishnakumar V."/>
            <person name="Cheung F."/>
            <person name="Xiao Y."/>
            <person name="Chan A."/>
            <person name="Moskal W.A."/>
            <person name="Town C.D."/>
        </authorList>
    </citation>
    <scope>NUCLEOTIDE SEQUENCE</scope>
</reference>
<proteinExistence type="evidence at transcript level"/>
<dbReference type="AlphaFoldDB" id="I3SRY9"/>
<sequence>MVSMNEMADIVLGFENKSTPVHHIPGPEGVRGRNSDNTLIKEKLGWAPTMKLKDGLRITYFWIKEQLEKEKAKGVDTAIYGSSKVVQTQAPVQLGSLRAADGKE</sequence>